<dbReference type="InterPro" id="IPR016166">
    <property type="entry name" value="FAD-bd_PCMH"/>
</dbReference>
<accession>M3DD78</accession>
<feature type="signal peptide" evidence="3">
    <location>
        <begin position="1"/>
        <end position="20"/>
    </location>
</feature>
<dbReference type="HOGENOM" id="CLU_018354_4_4_1"/>
<proteinExistence type="inferred from homology"/>
<dbReference type="RefSeq" id="XP_016763900.1">
    <property type="nucleotide sequence ID" value="XM_016909547.1"/>
</dbReference>
<evidence type="ECO:0000313" key="6">
    <source>
        <dbReference type="Proteomes" id="UP000016931"/>
    </source>
</evidence>
<dbReference type="GO" id="GO:0071949">
    <property type="term" value="F:FAD binding"/>
    <property type="evidence" value="ECO:0007669"/>
    <property type="project" value="InterPro"/>
</dbReference>
<dbReference type="PANTHER" id="PTHR13878:SF91">
    <property type="entry name" value="FAD BINDING DOMAIN PROTEIN (AFU_ORTHOLOGUE AFUA_6G12070)-RELATED"/>
    <property type="match status" value="1"/>
</dbReference>
<dbReference type="GeneID" id="27906684"/>
<dbReference type="Pfam" id="PF01565">
    <property type="entry name" value="FAD_binding_4"/>
    <property type="match status" value="1"/>
</dbReference>
<dbReference type="AlphaFoldDB" id="M3DD78"/>
<keyword evidence="3" id="KW-0732">Signal</keyword>
<dbReference type="Gene3D" id="3.30.465.10">
    <property type="match status" value="1"/>
</dbReference>
<dbReference type="InterPro" id="IPR036318">
    <property type="entry name" value="FAD-bd_PCMH-like_sf"/>
</dbReference>
<dbReference type="InterPro" id="IPR012951">
    <property type="entry name" value="BBE"/>
</dbReference>
<dbReference type="eggNOG" id="ENOG502QU1B">
    <property type="taxonomic scope" value="Eukaryota"/>
</dbReference>
<dbReference type="EMBL" id="KB456261">
    <property type="protein sequence ID" value="EMF15779.1"/>
    <property type="molecule type" value="Genomic_DNA"/>
</dbReference>
<evidence type="ECO:0000259" key="4">
    <source>
        <dbReference type="PROSITE" id="PS51387"/>
    </source>
</evidence>
<dbReference type="SUPFAM" id="SSF56176">
    <property type="entry name" value="FAD-binding/transporter-associated domain-like"/>
    <property type="match status" value="1"/>
</dbReference>
<feature type="domain" description="FAD-binding PCMH-type" evidence="4">
    <location>
        <begin position="131"/>
        <end position="315"/>
    </location>
</feature>
<dbReference type="PROSITE" id="PS51387">
    <property type="entry name" value="FAD_PCMH"/>
    <property type="match status" value="1"/>
</dbReference>
<keyword evidence="2" id="KW-0560">Oxidoreductase</keyword>
<protein>
    <submittedName>
        <fullName evidence="5">FAD-binding domain-containing protein</fullName>
    </submittedName>
</protein>
<dbReference type="GO" id="GO:0016491">
    <property type="term" value="F:oxidoreductase activity"/>
    <property type="evidence" value="ECO:0007669"/>
    <property type="project" value="UniProtKB-KW"/>
</dbReference>
<dbReference type="InterPro" id="IPR016169">
    <property type="entry name" value="FAD-bd_PCMH_sub2"/>
</dbReference>
<organism evidence="5 6">
    <name type="scientific">Sphaerulina musiva (strain SO2202)</name>
    <name type="common">Poplar stem canker fungus</name>
    <name type="synonym">Septoria musiva</name>
    <dbReference type="NCBI Taxonomy" id="692275"/>
    <lineage>
        <taxon>Eukaryota</taxon>
        <taxon>Fungi</taxon>
        <taxon>Dikarya</taxon>
        <taxon>Ascomycota</taxon>
        <taxon>Pezizomycotina</taxon>
        <taxon>Dothideomycetes</taxon>
        <taxon>Dothideomycetidae</taxon>
        <taxon>Mycosphaerellales</taxon>
        <taxon>Mycosphaerellaceae</taxon>
        <taxon>Sphaerulina</taxon>
    </lineage>
</organism>
<sequence>MASLLGFTASLACLFSYALATPLAGRASTPISQITPSQWQALNSTVSGRLQTATPVAKPCYSYYNGVFTTPDLQQCKAVQDGYTTEDSIVANFGGYQYPNWASCQAKGQSCGLDFTAPQNPAYYAPPANCFQGSVASYYINVQAVSDIQAALKFANQYGIPLVVKNSGHDFKGRSSAPNSLALWTHNIQPPIALTRGFTPDGCSAPVADAVTFGAGQGFAGVYEFAEANDITVVGGSSRTVGPAGGWISGGGHSALSNTLGLGVDNVLQIRTVLPNGTYITANRCQNQDIFFALRGGGGNTFGVNWEMTTTAHPKMQLEVAYITFAGTNASSIRRFIDICTQLGDRWATDGWGGYIAPGAVTSLVSGMIMMTPKLTHDQAIASMKPLTDYVASLGNVATHNSVTTEPSYYTAYQKYIAPNQEKVGVGIAMGSKFVPRSMLQSSAGQQKVADAIEKSSSMVIPVTGQGGVDYRSLTYGSPFQILVTAPSSYQTDGSSSVTPAWYGANGAAWHVCLGQGITNDASADTITAAFRNANQATQVLRDAVGSPGAYLNEADTFEPDPVSTYWGSDNYNKLLALKKQLDPNNVLTCWQCIGWDSSDARYGCYPRI</sequence>
<dbReference type="PANTHER" id="PTHR13878">
    <property type="entry name" value="GULONOLACTONE OXIDASE"/>
    <property type="match status" value="1"/>
</dbReference>
<gene>
    <name evidence="5" type="ORF">SEPMUDRAFT_61001</name>
</gene>
<evidence type="ECO:0000313" key="5">
    <source>
        <dbReference type="EMBL" id="EMF15779.1"/>
    </source>
</evidence>
<dbReference type="STRING" id="692275.M3DD78"/>
<dbReference type="OMA" id="APPANCF"/>
<evidence type="ECO:0000256" key="1">
    <source>
        <dbReference type="ARBA" id="ARBA00005466"/>
    </source>
</evidence>
<evidence type="ECO:0000256" key="3">
    <source>
        <dbReference type="SAM" id="SignalP"/>
    </source>
</evidence>
<evidence type="ECO:0000256" key="2">
    <source>
        <dbReference type="ARBA" id="ARBA00023002"/>
    </source>
</evidence>
<dbReference type="Proteomes" id="UP000016931">
    <property type="component" value="Unassembled WGS sequence"/>
</dbReference>
<dbReference type="InterPro" id="IPR050432">
    <property type="entry name" value="FAD-linked_Oxidoreductases_BP"/>
</dbReference>
<comment type="similarity">
    <text evidence="1">Belongs to the oxygen-dependent FAD-linked oxidoreductase family.</text>
</comment>
<keyword evidence="6" id="KW-1185">Reference proteome</keyword>
<feature type="chain" id="PRO_5004033230" evidence="3">
    <location>
        <begin position="21"/>
        <end position="609"/>
    </location>
</feature>
<dbReference type="InterPro" id="IPR006094">
    <property type="entry name" value="Oxid_FAD_bind_N"/>
</dbReference>
<name>M3DD78_SPHMS</name>
<dbReference type="OrthoDB" id="9983560at2759"/>
<reference evidence="5 6" key="1">
    <citation type="journal article" date="2012" name="PLoS Pathog.">
        <title>Diverse lifestyles and strategies of plant pathogenesis encoded in the genomes of eighteen Dothideomycetes fungi.</title>
        <authorList>
            <person name="Ohm R.A."/>
            <person name="Feau N."/>
            <person name="Henrissat B."/>
            <person name="Schoch C.L."/>
            <person name="Horwitz B.A."/>
            <person name="Barry K.W."/>
            <person name="Condon B.J."/>
            <person name="Copeland A.C."/>
            <person name="Dhillon B."/>
            <person name="Glaser F."/>
            <person name="Hesse C.N."/>
            <person name="Kosti I."/>
            <person name="LaButti K."/>
            <person name="Lindquist E.A."/>
            <person name="Lucas S."/>
            <person name="Salamov A.A."/>
            <person name="Bradshaw R.E."/>
            <person name="Ciuffetti L."/>
            <person name="Hamelin R.C."/>
            <person name="Kema G.H.J."/>
            <person name="Lawrence C."/>
            <person name="Scott J.A."/>
            <person name="Spatafora J.W."/>
            <person name="Turgeon B.G."/>
            <person name="de Wit P.J.G.M."/>
            <person name="Zhong S."/>
            <person name="Goodwin S.B."/>
            <person name="Grigoriev I.V."/>
        </authorList>
    </citation>
    <scope>NUCLEOTIDE SEQUENCE [LARGE SCALE GENOMIC DNA]</scope>
    <source>
        <strain evidence="5 6">SO2202</strain>
    </source>
</reference>
<dbReference type="Pfam" id="PF08031">
    <property type="entry name" value="BBE"/>
    <property type="match status" value="1"/>
</dbReference>